<evidence type="ECO:0000313" key="3">
    <source>
        <dbReference type="Proteomes" id="UP001317822"/>
    </source>
</evidence>
<feature type="compositionally biased region" description="Acidic residues" evidence="1">
    <location>
        <begin position="45"/>
        <end position="60"/>
    </location>
</feature>
<evidence type="ECO:0000313" key="2">
    <source>
        <dbReference type="EMBL" id="BDU14878.1"/>
    </source>
</evidence>
<keyword evidence="3" id="KW-1185">Reference proteome</keyword>
<sequence>MGSVNEGDKQRIGLGNQQQSQRPEEPAGPVAGHNEDRRTGVSGQLDEEHDGDDAENGEQK</sequence>
<dbReference type="Proteomes" id="UP001317822">
    <property type="component" value="Chromosome"/>
</dbReference>
<feature type="region of interest" description="Disordered" evidence="1">
    <location>
        <begin position="1"/>
        <end position="60"/>
    </location>
</feature>
<feature type="compositionally biased region" description="Basic and acidic residues" evidence="1">
    <location>
        <begin position="1"/>
        <end position="11"/>
    </location>
</feature>
<reference evidence="2 3" key="1">
    <citation type="journal article" date="2023" name="Int. J. Syst. Evol. Microbiol.">
        <title>Physiological and genomic analyses of cobalamin (vitamin B12)-auxotrophy of Lysobacter auxotrophicus sp. nov., a methionine-auxotrophic chitinolytic bacterium isolated from chitin-treated soil.</title>
        <authorList>
            <person name="Saito A."/>
            <person name="Dohra H."/>
            <person name="Hamada M."/>
            <person name="Moriuchi R."/>
            <person name="Kotsuchibashi Y."/>
            <person name="Mori K."/>
        </authorList>
    </citation>
    <scope>NUCLEOTIDE SEQUENCE [LARGE SCALE GENOMIC DNA]</scope>
    <source>
        <strain evidence="2 3">5-21a</strain>
    </source>
</reference>
<organism evidence="2 3">
    <name type="scientific">Lysobacter auxotrophicus</name>
    <dbReference type="NCBI Taxonomy" id="2992573"/>
    <lineage>
        <taxon>Bacteria</taxon>
        <taxon>Pseudomonadati</taxon>
        <taxon>Pseudomonadota</taxon>
        <taxon>Gammaproteobacteria</taxon>
        <taxon>Lysobacterales</taxon>
        <taxon>Lysobacteraceae</taxon>
        <taxon>Lysobacter</taxon>
    </lineage>
</organism>
<dbReference type="RefSeq" id="WP_147298670.1">
    <property type="nucleotide sequence ID" value="NZ_AP027041.1"/>
</dbReference>
<protein>
    <submittedName>
        <fullName evidence="2">Uncharacterized protein</fullName>
    </submittedName>
</protein>
<gene>
    <name evidence="2" type="ORF">LA521A_00790</name>
</gene>
<accession>A0ABM8D8K4</accession>
<evidence type="ECO:0000256" key="1">
    <source>
        <dbReference type="SAM" id="MobiDB-lite"/>
    </source>
</evidence>
<proteinExistence type="predicted"/>
<name>A0ABM8D8K4_9GAMM</name>
<dbReference type="EMBL" id="AP027041">
    <property type="protein sequence ID" value="BDU14878.1"/>
    <property type="molecule type" value="Genomic_DNA"/>
</dbReference>